<organism evidence="6">
    <name type="scientific">Rhodnius prolixus</name>
    <name type="common">Triatomid bug</name>
    <dbReference type="NCBI Taxonomy" id="13249"/>
    <lineage>
        <taxon>Eukaryota</taxon>
        <taxon>Metazoa</taxon>
        <taxon>Ecdysozoa</taxon>
        <taxon>Arthropoda</taxon>
        <taxon>Hexapoda</taxon>
        <taxon>Insecta</taxon>
        <taxon>Pterygota</taxon>
        <taxon>Neoptera</taxon>
        <taxon>Paraneoptera</taxon>
        <taxon>Hemiptera</taxon>
        <taxon>Heteroptera</taxon>
        <taxon>Panheteroptera</taxon>
        <taxon>Cimicomorpha</taxon>
        <taxon>Reduviidae</taxon>
        <taxon>Triatominae</taxon>
        <taxon>Rhodnius</taxon>
    </lineage>
</organism>
<dbReference type="Pfam" id="PF06607">
    <property type="entry name" value="Prokineticin"/>
    <property type="match status" value="1"/>
</dbReference>
<dbReference type="AlphaFoldDB" id="R4FJK7"/>
<evidence type="ECO:0000313" key="6">
    <source>
        <dbReference type="EMBL" id="JAA75272.1"/>
    </source>
</evidence>
<dbReference type="VEuPathDB" id="VectorBase:RPRC003071"/>
<evidence type="ECO:0000313" key="8">
    <source>
        <dbReference type="Proteomes" id="UP000015103"/>
    </source>
</evidence>
<dbReference type="InterPro" id="IPR023569">
    <property type="entry name" value="Prokineticin_domain"/>
</dbReference>
<evidence type="ECO:0000256" key="2">
    <source>
        <dbReference type="ARBA" id="ARBA00022525"/>
    </source>
</evidence>
<name>R4FJK7_RHOPR</name>
<keyword evidence="3" id="KW-1015">Disulfide bond</keyword>
<evidence type="ECO:0000256" key="3">
    <source>
        <dbReference type="ARBA" id="ARBA00023157"/>
    </source>
</evidence>
<dbReference type="RefSeq" id="XP_073997915.1">
    <property type="nucleotide sequence ID" value="XM_074141814.1"/>
</dbReference>
<evidence type="ECO:0000313" key="7">
    <source>
        <dbReference type="EnsemblMetazoa" id="RPRC003071-PA"/>
    </source>
</evidence>
<dbReference type="GO" id="GO:0005576">
    <property type="term" value="C:extracellular region"/>
    <property type="evidence" value="ECO:0007669"/>
    <property type="project" value="UniProtKB-SubCell"/>
</dbReference>
<dbReference type="EMBL" id="GAHY01002238">
    <property type="protein sequence ID" value="JAA75272.1"/>
    <property type="molecule type" value="mRNA"/>
</dbReference>
<keyword evidence="4" id="KW-0732">Signal</keyword>
<protein>
    <submittedName>
        <fullName evidence="6 7">Putative prokineticin</fullName>
    </submittedName>
</protein>
<sequence>MEEKSFLFAFIVVTLGVSAIIASPTFSYDDRPSYIDCVTSAECGKSECCSLNFGRFSIPTCRPRLELGDKCRPDNQPYSTNVTYPDEVTVHLKSVYYVLCPCQGSLTCSSAGECIDPSDDPDFNYLNE</sequence>
<dbReference type="eggNOG" id="ENOG502SDMW">
    <property type="taxonomic scope" value="Eukaryota"/>
</dbReference>
<reference evidence="8" key="2">
    <citation type="submission" date="2015-04" db="EMBL/GenBank/DDBJ databases">
        <authorList>
            <person name="Wilson R.K."/>
            <person name="Warren W."/>
            <person name="Dotson E."/>
            <person name="Oliveira P.L."/>
        </authorList>
    </citation>
    <scope>NUCLEOTIDE SEQUENCE</scope>
</reference>
<proteinExistence type="evidence at transcript level"/>
<evidence type="ECO:0000256" key="4">
    <source>
        <dbReference type="SAM" id="SignalP"/>
    </source>
</evidence>
<dbReference type="EMBL" id="ACPB03015959">
    <property type="status" value="NOT_ANNOTATED_CDS"/>
    <property type="molecule type" value="Genomic_DNA"/>
</dbReference>
<dbReference type="Proteomes" id="UP000015103">
    <property type="component" value="Unassembled WGS sequence"/>
</dbReference>
<feature type="domain" description="Prokineticin" evidence="5">
    <location>
        <begin position="39"/>
        <end position="110"/>
    </location>
</feature>
<dbReference type="OMA" id="CCLLGPM"/>
<dbReference type="GeneID" id="141461111"/>
<dbReference type="EnsemblMetazoa" id="RPRC003071-RA">
    <property type="protein sequence ID" value="RPRC003071-PA"/>
    <property type="gene ID" value="RPRC003071"/>
</dbReference>
<dbReference type="Gene3D" id="2.10.80.10">
    <property type="entry name" value="Lipase, subunit A"/>
    <property type="match status" value="1"/>
</dbReference>
<keyword evidence="2" id="KW-0964">Secreted</keyword>
<evidence type="ECO:0000256" key="1">
    <source>
        <dbReference type="ARBA" id="ARBA00004613"/>
    </source>
</evidence>
<reference evidence="7" key="3">
    <citation type="submission" date="2015-05" db="UniProtKB">
        <authorList>
            <consortium name="EnsemblMetazoa"/>
        </authorList>
    </citation>
    <scope>IDENTIFICATION</scope>
</reference>
<feature type="chain" id="PRO_5014108694" evidence="4">
    <location>
        <begin position="23"/>
        <end position="128"/>
    </location>
</feature>
<evidence type="ECO:0000259" key="5">
    <source>
        <dbReference type="Pfam" id="PF06607"/>
    </source>
</evidence>
<reference evidence="6" key="1">
    <citation type="submission" date="2013-04" db="EMBL/GenBank/DDBJ databases">
        <title>An insight into the transcriptome of the digestive tract of the blood sucking bug, Rhodnius prolixus.</title>
        <authorList>
            <person name="Ribeiro J.M.C."/>
            <person name="Genta F.A."/>
            <person name="Sorgine M.H.F."/>
            <person name="Paiva-Silva G.O."/>
            <person name="Majerowicz D."/>
            <person name="Medeiros M."/>
            <person name="Koerich L."/>
            <person name="Terra W.R."/>
            <person name="Ferreira C."/>
            <person name="Pimentel A.C."/>
            <person name="Bisch P.M."/>
            <person name="Diniz M.M.P."/>
            <person name="Nascimento R."/>
            <person name="Salmon D."/>
            <person name="Silber A.M."/>
            <person name="Alves M."/>
            <person name="Oliveira M.F."/>
            <person name="Gondim K.C."/>
            <person name="Silva Neto M.A.C."/>
            <person name="Atella G.C."/>
            <person name="Araujo H."/>
            <person name="Dias F.S."/>
            <person name="Polycarpo C.R."/>
            <person name="Fampa P."/>
            <person name="Melo A.C."/>
            <person name="Tanaka A.S."/>
            <person name="Balczun C."/>
            <person name="Oliveira J.H.M."/>
            <person name="Goncalves R."/>
            <person name="Lazoski C."/>
            <person name="Pereira M.A."/>
            <person name="Rivera-Pomar R."/>
            <person name="Diambra L."/>
            <person name="Schaub G.A."/>
            <person name="Garcia E.S."/>
            <person name="Azambuja P."/>
            <person name="Braz G.R.C."/>
            <person name="Oliveira P.L."/>
        </authorList>
    </citation>
    <scope>NUCLEOTIDE SEQUENCE</scope>
</reference>
<dbReference type="InParanoid" id="R4FJK7"/>
<comment type="subcellular location">
    <subcellularLocation>
        <location evidence="1">Secreted</location>
    </subcellularLocation>
</comment>
<keyword evidence="8" id="KW-1185">Reference proteome</keyword>
<dbReference type="HOGENOM" id="CLU_151497_0_0_1"/>
<feature type="signal peptide" evidence="4">
    <location>
        <begin position="1"/>
        <end position="22"/>
    </location>
</feature>
<accession>R4FJK7</accession>